<dbReference type="EnsemblPlants" id="Solyc05g044560.1.1">
    <property type="protein sequence ID" value="Solyc05g044560.1.1.1"/>
    <property type="gene ID" value="Solyc05g044560.1"/>
</dbReference>
<dbReference type="AlphaFoldDB" id="A0A3Q7GM32"/>
<dbReference type="PaxDb" id="4081-Solyc05g044560.1.1"/>
<name>A0A3Q7GM32_SOLLC</name>
<keyword evidence="2" id="KW-1185">Reference proteome</keyword>
<protein>
    <submittedName>
        <fullName evidence="1">Uncharacterized protein</fullName>
    </submittedName>
</protein>
<dbReference type="InParanoid" id="A0A3Q7GM32"/>
<proteinExistence type="predicted"/>
<evidence type="ECO:0000313" key="1">
    <source>
        <dbReference type="EnsemblPlants" id="Solyc05g044560.1.1.1"/>
    </source>
</evidence>
<dbReference type="Proteomes" id="UP000004994">
    <property type="component" value="Chromosome 5"/>
</dbReference>
<reference evidence="1" key="1">
    <citation type="journal article" date="2012" name="Nature">
        <title>The tomato genome sequence provides insights into fleshy fruit evolution.</title>
        <authorList>
            <consortium name="Tomato Genome Consortium"/>
        </authorList>
    </citation>
    <scope>NUCLEOTIDE SEQUENCE [LARGE SCALE GENOMIC DNA]</scope>
    <source>
        <strain evidence="1">cv. Heinz 1706</strain>
    </source>
</reference>
<dbReference type="Gramene" id="Solyc05g044560.1.1">
    <property type="protein sequence ID" value="Solyc05g044560.1.1.1"/>
    <property type="gene ID" value="Solyc05g044560.1"/>
</dbReference>
<accession>A0A3Q7GM32</accession>
<evidence type="ECO:0000313" key="2">
    <source>
        <dbReference type="Proteomes" id="UP000004994"/>
    </source>
</evidence>
<reference evidence="1" key="2">
    <citation type="submission" date="2019-01" db="UniProtKB">
        <authorList>
            <consortium name="EnsemblPlants"/>
        </authorList>
    </citation>
    <scope>IDENTIFICATION</scope>
    <source>
        <strain evidence="1">cv. Heinz 1706</strain>
    </source>
</reference>
<sequence length="58" mass="6884">MTCIRWCKPKLVFAFSSLGMCLQRSRDSVTAFARSRPRLKRVRLWPLLSQGLHRIRRP</sequence>
<organism evidence="1">
    <name type="scientific">Solanum lycopersicum</name>
    <name type="common">Tomato</name>
    <name type="synonym">Lycopersicon esculentum</name>
    <dbReference type="NCBI Taxonomy" id="4081"/>
    <lineage>
        <taxon>Eukaryota</taxon>
        <taxon>Viridiplantae</taxon>
        <taxon>Streptophyta</taxon>
        <taxon>Embryophyta</taxon>
        <taxon>Tracheophyta</taxon>
        <taxon>Spermatophyta</taxon>
        <taxon>Magnoliopsida</taxon>
        <taxon>eudicotyledons</taxon>
        <taxon>Gunneridae</taxon>
        <taxon>Pentapetalae</taxon>
        <taxon>asterids</taxon>
        <taxon>lamiids</taxon>
        <taxon>Solanales</taxon>
        <taxon>Solanaceae</taxon>
        <taxon>Solanoideae</taxon>
        <taxon>Solaneae</taxon>
        <taxon>Solanum</taxon>
        <taxon>Solanum subgen. Lycopersicon</taxon>
    </lineage>
</organism>